<dbReference type="PATRIC" id="fig|1114964.3.peg.150"/>
<dbReference type="EMBL" id="ATIB01000017">
    <property type="protein sequence ID" value="EQB06210.1"/>
    <property type="molecule type" value="Genomic_DNA"/>
</dbReference>
<name>T0I3J6_9SPHN</name>
<proteinExistence type="predicted"/>
<dbReference type="RefSeq" id="WP_021243196.1">
    <property type="nucleotide sequence ID" value="NZ_ATIB01000017.1"/>
</dbReference>
<evidence type="ECO:0000313" key="2">
    <source>
        <dbReference type="Proteomes" id="UP000015524"/>
    </source>
</evidence>
<organism evidence="1 2">
    <name type="scientific">Sphingobium baderi LL03</name>
    <dbReference type="NCBI Taxonomy" id="1114964"/>
    <lineage>
        <taxon>Bacteria</taxon>
        <taxon>Pseudomonadati</taxon>
        <taxon>Pseudomonadota</taxon>
        <taxon>Alphaproteobacteria</taxon>
        <taxon>Sphingomonadales</taxon>
        <taxon>Sphingomonadaceae</taxon>
        <taxon>Sphingobium</taxon>
    </lineage>
</organism>
<dbReference type="AlphaFoldDB" id="T0I3J6"/>
<evidence type="ECO:0000313" key="1">
    <source>
        <dbReference type="EMBL" id="EQB06210.1"/>
    </source>
</evidence>
<protein>
    <submittedName>
        <fullName evidence="1">Uncharacterized protein</fullName>
    </submittedName>
</protein>
<sequence length="54" mass="5989">MPTNPGEALGGEVLVTPEMVEAGMEELRDHHYGDDIRYILECVYRAMAYESASA</sequence>
<reference evidence="1 2" key="1">
    <citation type="journal article" date="2013" name="Genome Announc.">
        <title>Draft Genome Sequence of a Hexachlorocyclohexane-Degrading Bacterium, Sphingobium baderi Strain LL03T.</title>
        <authorList>
            <person name="Kaur J."/>
            <person name="Verma H."/>
            <person name="Tripathi C."/>
            <person name="Khurana J.P."/>
            <person name="Lal R."/>
        </authorList>
    </citation>
    <scope>NUCLEOTIDE SEQUENCE [LARGE SCALE GENOMIC DNA]</scope>
    <source>
        <strain evidence="1 2">LL03</strain>
    </source>
</reference>
<keyword evidence="2" id="KW-1185">Reference proteome</keyword>
<gene>
    <name evidence="1" type="ORF">L485_00855</name>
</gene>
<comment type="caution">
    <text evidence="1">The sequence shown here is derived from an EMBL/GenBank/DDBJ whole genome shotgun (WGS) entry which is preliminary data.</text>
</comment>
<accession>T0I3J6</accession>
<dbReference type="Proteomes" id="UP000015524">
    <property type="component" value="Unassembled WGS sequence"/>
</dbReference>